<dbReference type="InterPro" id="IPR028846">
    <property type="entry name" value="Recoverin"/>
</dbReference>
<dbReference type="AlphaFoldDB" id="A0A914X4F3"/>
<dbReference type="Proteomes" id="UP000887566">
    <property type="component" value="Unplaced"/>
</dbReference>
<keyword evidence="2" id="KW-0519">Myristate</keyword>
<keyword evidence="3" id="KW-0479">Metal-binding</keyword>
<keyword evidence="6" id="KW-0449">Lipoprotein</keyword>
<dbReference type="PANTHER" id="PTHR23055">
    <property type="entry name" value="CALCIUM BINDING PROTEINS"/>
    <property type="match status" value="1"/>
</dbReference>
<comment type="similarity">
    <text evidence="1">Belongs to the recoverin family.</text>
</comment>
<feature type="domain" description="EF-hand" evidence="7">
    <location>
        <begin position="65"/>
        <end position="100"/>
    </location>
</feature>
<evidence type="ECO:0000256" key="3">
    <source>
        <dbReference type="ARBA" id="ARBA00022723"/>
    </source>
</evidence>
<evidence type="ECO:0000256" key="4">
    <source>
        <dbReference type="ARBA" id="ARBA00022737"/>
    </source>
</evidence>
<dbReference type="InterPro" id="IPR011992">
    <property type="entry name" value="EF-hand-dom_pair"/>
</dbReference>
<keyword evidence="4" id="KW-0677">Repeat</keyword>
<dbReference type="Pfam" id="PF13202">
    <property type="entry name" value="EF-hand_5"/>
    <property type="match status" value="2"/>
</dbReference>
<evidence type="ECO:0000256" key="5">
    <source>
        <dbReference type="ARBA" id="ARBA00022837"/>
    </source>
</evidence>
<dbReference type="Pfam" id="PF13833">
    <property type="entry name" value="EF-hand_8"/>
    <property type="match status" value="1"/>
</dbReference>
<dbReference type="InterPro" id="IPR018247">
    <property type="entry name" value="EF_Hand_1_Ca_BS"/>
</dbReference>
<evidence type="ECO:0000256" key="6">
    <source>
        <dbReference type="ARBA" id="ARBA00023288"/>
    </source>
</evidence>
<evidence type="ECO:0000313" key="9">
    <source>
        <dbReference type="WBParaSite" id="PSAMB.scaffold6300size9782.g28235.t1"/>
    </source>
</evidence>
<name>A0A914X4F3_9BILA</name>
<accession>A0A914X4F3</accession>
<dbReference type="PANTHER" id="PTHR23055:SF178">
    <property type="entry name" value="NEUROCALCIN HOMOLOG"/>
    <property type="match status" value="1"/>
</dbReference>
<protein>
    <submittedName>
        <fullName evidence="9">EF-hand domain-containing protein</fullName>
    </submittedName>
</protein>
<dbReference type="GO" id="GO:0005509">
    <property type="term" value="F:calcium ion binding"/>
    <property type="evidence" value="ECO:0007669"/>
    <property type="project" value="InterPro"/>
</dbReference>
<dbReference type="InterPro" id="IPR002048">
    <property type="entry name" value="EF_hand_dom"/>
</dbReference>
<proteinExistence type="inferred from homology"/>
<sequence>MGQIFSSPKLTDFHKEKLLHEFRTFYDLDGDGYVTSEDFRVAKEYICKLNGWPADGEREQTADAVFKSIWESLEKLGDRDNDGRITSDEWLQMWENLYRRMFDKLPNGTMPSIEDLPLWCYRYMLHRFHMFDRTGDGTIDKEEYEYVISHFNVSAATAHKAFVLFSENHQRTIDFPTFCHLCAEYYFSSDPAALGNFIVGKLDW</sequence>
<evidence type="ECO:0000256" key="2">
    <source>
        <dbReference type="ARBA" id="ARBA00022707"/>
    </source>
</evidence>
<evidence type="ECO:0000313" key="8">
    <source>
        <dbReference type="Proteomes" id="UP000887566"/>
    </source>
</evidence>
<feature type="domain" description="EF-hand" evidence="7">
    <location>
        <begin position="128"/>
        <end position="154"/>
    </location>
</feature>
<dbReference type="PROSITE" id="PS50222">
    <property type="entry name" value="EF_HAND_2"/>
    <property type="match status" value="2"/>
</dbReference>
<dbReference type="SUPFAM" id="SSF47473">
    <property type="entry name" value="EF-hand"/>
    <property type="match status" value="1"/>
</dbReference>
<evidence type="ECO:0000256" key="1">
    <source>
        <dbReference type="ARBA" id="ARBA00006049"/>
    </source>
</evidence>
<dbReference type="Gene3D" id="1.10.238.10">
    <property type="entry name" value="EF-hand"/>
    <property type="match status" value="1"/>
</dbReference>
<reference evidence="9" key="1">
    <citation type="submission" date="2022-11" db="UniProtKB">
        <authorList>
            <consortium name="WormBaseParasite"/>
        </authorList>
    </citation>
    <scope>IDENTIFICATION</scope>
</reference>
<dbReference type="PROSITE" id="PS00018">
    <property type="entry name" value="EF_HAND_1"/>
    <property type="match status" value="2"/>
</dbReference>
<keyword evidence="5" id="KW-0106">Calcium</keyword>
<dbReference type="SMART" id="SM00054">
    <property type="entry name" value="EFh"/>
    <property type="match status" value="4"/>
</dbReference>
<organism evidence="8 9">
    <name type="scientific">Plectus sambesii</name>
    <dbReference type="NCBI Taxonomy" id="2011161"/>
    <lineage>
        <taxon>Eukaryota</taxon>
        <taxon>Metazoa</taxon>
        <taxon>Ecdysozoa</taxon>
        <taxon>Nematoda</taxon>
        <taxon>Chromadorea</taxon>
        <taxon>Plectida</taxon>
        <taxon>Plectina</taxon>
        <taxon>Plectoidea</taxon>
        <taxon>Plectidae</taxon>
        <taxon>Plectus</taxon>
    </lineage>
</organism>
<dbReference type="WBParaSite" id="PSAMB.scaffold6300size9782.g28235.t1">
    <property type="protein sequence ID" value="PSAMB.scaffold6300size9782.g28235.t1"/>
    <property type="gene ID" value="PSAMB.scaffold6300size9782.g28235"/>
</dbReference>
<evidence type="ECO:0000259" key="7">
    <source>
        <dbReference type="PROSITE" id="PS50222"/>
    </source>
</evidence>
<keyword evidence="8" id="KW-1185">Reference proteome</keyword>